<comment type="caution">
    <text evidence="1">The sequence shown here is derived from an EMBL/GenBank/DDBJ whole genome shotgun (WGS) entry which is preliminary data.</text>
</comment>
<organism evidence="1 2">
    <name type="scientific">Candidatus Eubacterium faecipullorum</name>
    <dbReference type="NCBI Taxonomy" id="2838571"/>
    <lineage>
        <taxon>Bacteria</taxon>
        <taxon>Bacillati</taxon>
        <taxon>Bacillota</taxon>
        <taxon>Clostridia</taxon>
        <taxon>Eubacteriales</taxon>
        <taxon>Eubacteriaceae</taxon>
        <taxon>Eubacterium</taxon>
    </lineage>
</organism>
<evidence type="ECO:0000313" key="2">
    <source>
        <dbReference type="Proteomes" id="UP000824205"/>
    </source>
</evidence>
<name>A0A9D1RGE1_9FIRM</name>
<dbReference type="EMBL" id="DXGE01000037">
    <property type="protein sequence ID" value="HIW86618.1"/>
    <property type="molecule type" value="Genomic_DNA"/>
</dbReference>
<gene>
    <name evidence="1" type="ORF">IAA48_09010</name>
</gene>
<reference evidence="1" key="2">
    <citation type="submission" date="2021-04" db="EMBL/GenBank/DDBJ databases">
        <authorList>
            <person name="Gilroy R."/>
        </authorList>
    </citation>
    <scope>NUCLEOTIDE SEQUENCE</scope>
    <source>
        <strain evidence="1">421</strain>
    </source>
</reference>
<evidence type="ECO:0000313" key="1">
    <source>
        <dbReference type="EMBL" id="HIW86618.1"/>
    </source>
</evidence>
<dbReference type="Proteomes" id="UP000824205">
    <property type="component" value="Unassembled WGS sequence"/>
</dbReference>
<reference evidence="1" key="1">
    <citation type="journal article" date="2021" name="PeerJ">
        <title>Extensive microbial diversity within the chicken gut microbiome revealed by metagenomics and culture.</title>
        <authorList>
            <person name="Gilroy R."/>
            <person name="Ravi A."/>
            <person name="Getino M."/>
            <person name="Pursley I."/>
            <person name="Horton D.L."/>
            <person name="Alikhan N.F."/>
            <person name="Baker D."/>
            <person name="Gharbi K."/>
            <person name="Hall N."/>
            <person name="Watson M."/>
            <person name="Adriaenssens E.M."/>
            <person name="Foster-Nyarko E."/>
            <person name="Jarju S."/>
            <person name="Secka A."/>
            <person name="Antonio M."/>
            <person name="Oren A."/>
            <person name="Chaudhuri R.R."/>
            <person name="La Ragione R."/>
            <person name="Hildebrand F."/>
            <person name="Pallen M.J."/>
        </authorList>
    </citation>
    <scope>NUCLEOTIDE SEQUENCE</scope>
    <source>
        <strain evidence="1">421</strain>
    </source>
</reference>
<sequence>MYTIKFQGAKNKMEFEYKTLPHAIHAVLNMIYRPVSTDYTITFTRQSDKK</sequence>
<protein>
    <submittedName>
        <fullName evidence="1">Uncharacterized protein</fullName>
    </submittedName>
</protein>
<accession>A0A9D1RGE1</accession>
<dbReference type="AlphaFoldDB" id="A0A9D1RGE1"/>
<proteinExistence type="predicted"/>